<dbReference type="PANTHER" id="PTHR36435:SF1">
    <property type="entry name" value="CAAX AMINO TERMINAL PROTEASE FAMILY PROTEIN"/>
    <property type="match status" value="1"/>
</dbReference>
<dbReference type="GO" id="GO:0004175">
    <property type="term" value="F:endopeptidase activity"/>
    <property type="evidence" value="ECO:0007669"/>
    <property type="project" value="UniProtKB-ARBA"/>
</dbReference>
<keyword evidence="4" id="KW-1185">Reference proteome</keyword>
<organism evidence="3 4">
    <name type="scientific">Shimia aestuarii</name>
    <dbReference type="NCBI Taxonomy" id="254406"/>
    <lineage>
        <taxon>Bacteria</taxon>
        <taxon>Pseudomonadati</taxon>
        <taxon>Pseudomonadota</taxon>
        <taxon>Alphaproteobacteria</taxon>
        <taxon>Rhodobacterales</taxon>
        <taxon>Roseobacteraceae</taxon>
    </lineage>
</organism>
<dbReference type="STRING" id="254406.SAMN04488042_101962"/>
<feature type="domain" description="CAAX prenyl protease 2/Lysostaphin resistance protein A-like" evidence="2">
    <location>
        <begin position="143"/>
        <end position="239"/>
    </location>
</feature>
<proteinExistence type="predicted"/>
<keyword evidence="1" id="KW-0472">Membrane</keyword>
<dbReference type="InterPro" id="IPR052710">
    <property type="entry name" value="CAAX_protease"/>
</dbReference>
<gene>
    <name evidence="3" type="ORF">SAMN04488042_101962</name>
</gene>
<feature type="transmembrane region" description="Helical" evidence="1">
    <location>
        <begin position="21"/>
        <end position="44"/>
    </location>
</feature>
<feature type="transmembrane region" description="Helical" evidence="1">
    <location>
        <begin position="109"/>
        <end position="126"/>
    </location>
</feature>
<name>A0A1I4JD51_9RHOB</name>
<dbReference type="Proteomes" id="UP000199144">
    <property type="component" value="Unassembled WGS sequence"/>
</dbReference>
<dbReference type="AlphaFoldDB" id="A0A1I4JD51"/>
<dbReference type="GO" id="GO:0080120">
    <property type="term" value="P:CAAX-box protein maturation"/>
    <property type="evidence" value="ECO:0007669"/>
    <property type="project" value="UniProtKB-ARBA"/>
</dbReference>
<dbReference type="Pfam" id="PF02517">
    <property type="entry name" value="Rce1-like"/>
    <property type="match status" value="1"/>
</dbReference>
<feature type="transmembrane region" description="Helical" evidence="1">
    <location>
        <begin position="138"/>
        <end position="154"/>
    </location>
</feature>
<feature type="transmembrane region" description="Helical" evidence="1">
    <location>
        <begin position="198"/>
        <end position="218"/>
    </location>
</feature>
<feature type="transmembrane region" description="Helical" evidence="1">
    <location>
        <begin position="271"/>
        <end position="291"/>
    </location>
</feature>
<protein>
    <recommendedName>
        <fullName evidence="2">CAAX prenyl protease 2/Lysostaphin resistance protein A-like domain-containing protein</fullName>
    </recommendedName>
</protein>
<accession>A0A1I4JD51</accession>
<keyword evidence="1" id="KW-0812">Transmembrane</keyword>
<evidence type="ECO:0000259" key="2">
    <source>
        <dbReference type="Pfam" id="PF02517"/>
    </source>
</evidence>
<dbReference type="EMBL" id="FOTQ01000001">
    <property type="protein sequence ID" value="SFL64103.1"/>
    <property type="molecule type" value="Genomic_DNA"/>
</dbReference>
<evidence type="ECO:0000313" key="3">
    <source>
        <dbReference type="EMBL" id="SFL64103.1"/>
    </source>
</evidence>
<keyword evidence="1" id="KW-1133">Transmembrane helix</keyword>
<sequence length="293" mass="32135">MSAYDPHEPLIAPARRSAAPGWLVLGVLVTVIAFIALNVGWFAAIRAMPDAGTIFEEIASGTTVRGMALLLGSFSCLVAALWVAVRLVHRRSMLGLLGPWRVFWGQGWRVFRLCIVLYVVVFLMPMPEEIAPTRAKDFGYWLTLLPISLGLLLLQCGAEELLFRGYLQSQLAARFRSPIVWMGLPSLLFALLHYEPGVYGGAAIWMVVWAGVFGLAAADLTARSGTLGPAIALHMVNNFTAMSLMSLEGYWDGLALYTLPFGPEDTEKLLWAMPLEAGVLLCGWLTARIALRR</sequence>
<reference evidence="3 4" key="1">
    <citation type="submission" date="2016-10" db="EMBL/GenBank/DDBJ databases">
        <authorList>
            <person name="de Groot N.N."/>
        </authorList>
    </citation>
    <scope>NUCLEOTIDE SEQUENCE [LARGE SCALE GENOMIC DNA]</scope>
    <source>
        <strain evidence="3 4">DSM 15283</strain>
    </source>
</reference>
<evidence type="ECO:0000256" key="1">
    <source>
        <dbReference type="SAM" id="Phobius"/>
    </source>
</evidence>
<feature type="transmembrane region" description="Helical" evidence="1">
    <location>
        <begin position="230"/>
        <end position="251"/>
    </location>
</feature>
<dbReference type="RefSeq" id="WP_093091364.1">
    <property type="nucleotide sequence ID" value="NZ_FOTQ01000001.1"/>
</dbReference>
<feature type="transmembrane region" description="Helical" evidence="1">
    <location>
        <begin position="64"/>
        <end position="88"/>
    </location>
</feature>
<evidence type="ECO:0000313" key="4">
    <source>
        <dbReference type="Proteomes" id="UP000199144"/>
    </source>
</evidence>
<dbReference type="InterPro" id="IPR003675">
    <property type="entry name" value="Rce1/LyrA-like_dom"/>
</dbReference>
<dbReference type="PANTHER" id="PTHR36435">
    <property type="entry name" value="SLR1288 PROTEIN"/>
    <property type="match status" value="1"/>
</dbReference>
<dbReference type="OrthoDB" id="7171777at2"/>